<dbReference type="GO" id="GO:0005886">
    <property type="term" value="C:plasma membrane"/>
    <property type="evidence" value="ECO:0007669"/>
    <property type="project" value="UniProtKB-SubCell"/>
</dbReference>
<feature type="transmembrane region" description="Helical" evidence="6">
    <location>
        <begin position="12"/>
        <end position="35"/>
    </location>
</feature>
<name>A0A511D4T8_9PSEU</name>
<evidence type="ECO:0000313" key="10">
    <source>
        <dbReference type="Proteomes" id="UP000321328"/>
    </source>
</evidence>
<evidence type="ECO:0000256" key="5">
    <source>
        <dbReference type="ARBA" id="ARBA00023136"/>
    </source>
</evidence>
<dbReference type="InterPro" id="IPR018649">
    <property type="entry name" value="SHOCT"/>
</dbReference>
<proteinExistence type="predicted"/>
<organism evidence="9 10">
    <name type="scientific">Pseudonocardia asaccharolytica DSM 44247 = NBRC 16224</name>
    <dbReference type="NCBI Taxonomy" id="1123024"/>
    <lineage>
        <taxon>Bacteria</taxon>
        <taxon>Bacillati</taxon>
        <taxon>Actinomycetota</taxon>
        <taxon>Actinomycetes</taxon>
        <taxon>Pseudonocardiales</taxon>
        <taxon>Pseudonocardiaceae</taxon>
        <taxon>Pseudonocardia</taxon>
    </lineage>
</organism>
<feature type="domain" description="SHOCT" evidence="7">
    <location>
        <begin position="105"/>
        <end position="132"/>
    </location>
</feature>
<dbReference type="STRING" id="1123024.GCA_000423625_04536"/>
<evidence type="ECO:0000256" key="2">
    <source>
        <dbReference type="ARBA" id="ARBA00022475"/>
    </source>
</evidence>
<dbReference type="Pfam" id="PF09851">
    <property type="entry name" value="SHOCT"/>
    <property type="match status" value="1"/>
</dbReference>
<evidence type="ECO:0000256" key="3">
    <source>
        <dbReference type="ARBA" id="ARBA00022692"/>
    </source>
</evidence>
<evidence type="ECO:0000256" key="1">
    <source>
        <dbReference type="ARBA" id="ARBA00004651"/>
    </source>
</evidence>
<comment type="subcellular location">
    <subcellularLocation>
        <location evidence="1">Cell membrane</location>
        <topology evidence="1">Multi-pass membrane protein</topology>
    </subcellularLocation>
</comment>
<evidence type="ECO:0000259" key="8">
    <source>
        <dbReference type="Pfam" id="PF13396"/>
    </source>
</evidence>
<evidence type="ECO:0000259" key="7">
    <source>
        <dbReference type="Pfam" id="PF09851"/>
    </source>
</evidence>
<keyword evidence="3 6" id="KW-0812">Transmembrane</keyword>
<dbReference type="OrthoDB" id="7596142at2"/>
<dbReference type="RefSeq" id="WP_051233425.1">
    <property type="nucleotide sequence ID" value="NZ_AUII01000036.1"/>
</dbReference>
<keyword evidence="4 6" id="KW-1133">Transmembrane helix</keyword>
<evidence type="ECO:0000256" key="6">
    <source>
        <dbReference type="SAM" id="Phobius"/>
    </source>
</evidence>
<dbReference type="InterPro" id="IPR027379">
    <property type="entry name" value="CLS_N"/>
</dbReference>
<comment type="caution">
    <text evidence="9">The sequence shown here is derived from an EMBL/GenBank/DDBJ whole genome shotgun (WGS) entry which is preliminary data.</text>
</comment>
<evidence type="ECO:0000313" key="9">
    <source>
        <dbReference type="EMBL" id="GEL19781.1"/>
    </source>
</evidence>
<feature type="transmembrane region" description="Helical" evidence="6">
    <location>
        <begin position="50"/>
        <end position="70"/>
    </location>
</feature>
<keyword evidence="2" id="KW-1003">Cell membrane</keyword>
<feature type="domain" description="Cardiolipin synthase N-terminal" evidence="8">
    <location>
        <begin position="25"/>
        <end position="69"/>
    </location>
</feature>
<gene>
    <name evidence="9" type="ORF">PA7_36180</name>
</gene>
<evidence type="ECO:0000256" key="4">
    <source>
        <dbReference type="ARBA" id="ARBA00022989"/>
    </source>
</evidence>
<dbReference type="Pfam" id="PF13396">
    <property type="entry name" value="PLDc_N"/>
    <property type="match status" value="1"/>
</dbReference>
<dbReference type="EMBL" id="BJVI01000046">
    <property type="protein sequence ID" value="GEL19781.1"/>
    <property type="molecule type" value="Genomic_DNA"/>
</dbReference>
<protein>
    <submittedName>
        <fullName evidence="9">Membrane protein</fullName>
    </submittedName>
</protein>
<dbReference type="Proteomes" id="UP000321328">
    <property type="component" value="Unassembled WGS sequence"/>
</dbReference>
<keyword evidence="5 6" id="KW-0472">Membrane</keyword>
<keyword evidence="10" id="KW-1185">Reference proteome</keyword>
<sequence length="144" mass="15954">MILAQSSDYPLLNLIWTMFVFFGFVLWFWLLIVIFGDLFGRSDASGWAKAGWTVLVIVLPFVGILLYLITQGRGMAERRRAAAEAVRTRFESDVRSIAGNVQPADQIAKARQLLDSGDITRDEYEALKRQALAPSGSVSTSGLP</sequence>
<accession>A0A511D4T8</accession>
<dbReference type="AlphaFoldDB" id="A0A511D4T8"/>
<reference evidence="9 10" key="1">
    <citation type="submission" date="2019-07" db="EMBL/GenBank/DDBJ databases">
        <title>Whole genome shotgun sequence of Pseudonocardia asaccharolytica NBRC 16224.</title>
        <authorList>
            <person name="Hosoyama A."/>
            <person name="Uohara A."/>
            <person name="Ohji S."/>
            <person name="Ichikawa N."/>
        </authorList>
    </citation>
    <scope>NUCLEOTIDE SEQUENCE [LARGE SCALE GENOMIC DNA]</scope>
    <source>
        <strain evidence="9 10">NBRC 16224</strain>
    </source>
</reference>